<evidence type="ECO:0000313" key="1">
    <source>
        <dbReference type="EMBL" id="SMB89783.1"/>
    </source>
</evidence>
<dbReference type="Proteomes" id="UP000192731">
    <property type="component" value="Unassembled WGS sequence"/>
</dbReference>
<evidence type="ECO:0000313" key="2">
    <source>
        <dbReference type="Proteomes" id="UP000192731"/>
    </source>
</evidence>
<dbReference type="EMBL" id="FWWT01000016">
    <property type="protein sequence ID" value="SMB89783.1"/>
    <property type="molecule type" value="Genomic_DNA"/>
</dbReference>
<dbReference type="RefSeq" id="WP_084053036.1">
    <property type="nucleotide sequence ID" value="NZ_FWWT01000016.1"/>
</dbReference>
<name>A0A1W1V939_DESTI</name>
<dbReference type="Gene3D" id="3.40.50.300">
    <property type="entry name" value="P-loop containing nucleotide triphosphate hydrolases"/>
    <property type="match status" value="1"/>
</dbReference>
<dbReference type="InterPro" id="IPR027417">
    <property type="entry name" value="P-loop_NTPase"/>
</dbReference>
<dbReference type="STRING" id="656914.SAMN00017405_0663"/>
<dbReference type="OrthoDB" id="7346657at2"/>
<protein>
    <submittedName>
        <fullName evidence="1">CobQ/CobB/MinD/ParA nucleotide binding domain-containing protein</fullName>
    </submittedName>
</protein>
<reference evidence="1 2" key="1">
    <citation type="submission" date="2017-04" db="EMBL/GenBank/DDBJ databases">
        <authorList>
            <person name="Afonso C.L."/>
            <person name="Miller P.J."/>
            <person name="Scott M.A."/>
            <person name="Spackman E."/>
            <person name="Goraichik I."/>
            <person name="Dimitrov K.M."/>
            <person name="Suarez D.L."/>
            <person name="Swayne D.E."/>
        </authorList>
    </citation>
    <scope>NUCLEOTIDE SEQUENCE [LARGE SCALE GENOMIC DNA]</scope>
    <source>
        <strain evidence="1 2">DSM 11270</strain>
    </source>
</reference>
<proteinExistence type="predicted"/>
<dbReference type="SUPFAM" id="SSF52540">
    <property type="entry name" value="P-loop containing nucleoside triphosphate hydrolases"/>
    <property type="match status" value="1"/>
</dbReference>
<organism evidence="1 2">
    <name type="scientific">Desulfonispora thiosulfatigenes DSM 11270</name>
    <dbReference type="NCBI Taxonomy" id="656914"/>
    <lineage>
        <taxon>Bacteria</taxon>
        <taxon>Bacillati</taxon>
        <taxon>Bacillota</taxon>
        <taxon>Clostridia</taxon>
        <taxon>Eubacteriales</taxon>
        <taxon>Peptococcaceae</taxon>
        <taxon>Desulfonispora</taxon>
    </lineage>
</organism>
<sequence length="146" mass="15808">MSPEGLKYCGESLKEFLTAIGKANGSFFTVQGVDVHIGIRPPIAGSVDAFIVVVEPGQRSIQTAHSIVPLAKDLGVTKIFAIANKVRPSAEGFFQKNIDLPILAVIPFTETIIQADLNGETVWENNPELLKLGKQIYQNLCKELGC</sequence>
<keyword evidence="2" id="KW-1185">Reference proteome</keyword>
<dbReference type="AlphaFoldDB" id="A0A1W1V939"/>
<gene>
    <name evidence="1" type="ORF">SAMN00017405_0663</name>
</gene>
<accession>A0A1W1V939</accession>